<organism evidence="1">
    <name type="scientific">Arundo donax</name>
    <name type="common">Giant reed</name>
    <name type="synonym">Donax arundinaceus</name>
    <dbReference type="NCBI Taxonomy" id="35708"/>
    <lineage>
        <taxon>Eukaryota</taxon>
        <taxon>Viridiplantae</taxon>
        <taxon>Streptophyta</taxon>
        <taxon>Embryophyta</taxon>
        <taxon>Tracheophyta</taxon>
        <taxon>Spermatophyta</taxon>
        <taxon>Magnoliopsida</taxon>
        <taxon>Liliopsida</taxon>
        <taxon>Poales</taxon>
        <taxon>Poaceae</taxon>
        <taxon>PACMAD clade</taxon>
        <taxon>Arundinoideae</taxon>
        <taxon>Arundineae</taxon>
        <taxon>Arundo</taxon>
    </lineage>
</organism>
<protein>
    <submittedName>
        <fullName evidence="1">Uncharacterized protein</fullName>
    </submittedName>
</protein>
<reference evidence="1" key="2">
    <citation type="journal article" date="2015" name="Data Brief">
        <title>Shoot transcriptome of the giant reed, Arundo donax.</title>
        <authorList>
            <person name="Barrero R.A."/>
            <person name="Guerrero F.D."/>
            <person name="Moolhuijzen P."/>
            <person name="Goolsby J.A."/>
            <person name="Tidwell J."/>
            <person name="Bellgard S.E."/>
            <person name="Bellgard M.I."/>
        </authorList>
    </citation>
    <scope>NUCLEOTIDE SEQUENCE</scope>
    <source>
        <tissue evidence="1">Shoot tissue taken approximately 20 cm above the soil surface</tissue>
    </source>
</reference>
<proteinExistence type="predicted"/>
<dbReference type="EMBL" id="GBRH01186246">
    <property type="protein sequence ID" value="JAE11650.1"/>
    <property type="molecule type" value="Transcribed_RNA"/>
</dbReference>
<evidence type="ECO:0000313" key="1">
    <source>
        <dbReference type="EMBL" id="JAE11650.1"/>
    </source>
</evidence>
<reference evidence="1" key="1">
    <citation type="submission" date="2014-09" db="EMBL/GenBank/DDBJ databases">
        <authorList>
            <person name="Magalhaes I.L.F."/>
            <person name="Oliveira U."/>
            <person name="Santos F.R."/>
            <person name="Vidigal T.H.D.A."/>
            <person name="Brescovit A.D."/>
            <person name="Santos A.J."/>
        </authorList>
    </citation>
    <scope>NUCLEOTIDE SEQUENCE</scope>
    <source>
        <tissue evidence="1">Shoot tissue taken approximately 20 cm above the soil surface</tissue>
    </source>
</reference>
<name>A0A0A9FF66_ARUDO</name>
<sequence>MGILTVSLPYGNHVTGKCDTDYVKKIKRY</sequence>
<dbReference type="AlphaFoldDB" id="A0A0A9FF66"/>
<accession>A0A0A9FF66</accession>